<comment type="caution">
    <text evidence="2">The sequence shown here is derived from an EMBL/GenBank/DDBJ whole genome shotgun (WGS) entry which is preliminary data.</text>
</comment>
<name>A0A941I7J7_9BURK</name>
<reference evidence="2" key="1">
    <citation type="submission" date="2021-04" db="EMBL/GenBank/DDBJ databases">
        <title>novel species isolated from subtropical streams in China.</title>
        <authorList>
            <person name="Lu H."/>
        </authorList>
    </citation>
    <scope>NUCLEOTIDE SEQUENCE</scope>
    <source>
        <strain evidence="2">LFS511W</strain>
    </source>
</reference>
<proteinExistence type="predicted"/>
<gene>
    <name evidence="2" type="ORF">KDM89_11345</name>
</gene>
<evidence type="ECO:0000256" key="1">
    <source>
        <dbReference type="SAM" id="Phobius"/>
    </source>
</evidence>
<evidence type="ECO:0000313" key="3">
    <source>
        <dbReference type="Proteomes" id="UP000680067"/>
    </source>
</evidence>
<feature type="transmembrane region" description="Helical" evidence="1">
    <location>
        <begin position="12"/>
        <end position="33"/>
    </location>
</feature>
<dbReference type="Proteomes" id="UP000680067">
    <property type="component" value="Unassembled WGS sequence"/>
</dbReference>
<organism evidence="2 3">
    <name type="scientific">Undibacterium luofuense</name>
    <dbReference type="NCBI Taxonomy" id="2828733"/>
    <lineage>
        <taxon>Bacteria</taxon>
        <taxon>Pseudomonadati</taxon>
        <taxon>Pseudomonadota</taxon>
        <taxon>Betaproteobacteria</taxon>
        <taxon>Burkholderiales</taxon>
        <taxon>Oxalobacteraceae</taxon>
        <taxon>Undibacterium</taxon>
    </lineage>
</organism>
<keyword evidence="3" id="KW-1185">Reference proteome</keyword>
<dbReference type="EMBL" id="JAGSPN010000007">
    <property type="protein sequence ID" value="MBR7782740.1"/>
    <property type="molecule type" value="Genomic_DNA"/>
</dbReference>
<dbReference type="RefSeq" id="WP_212688041.1">
    <property type="nucleotide sequence ID" value="NZ_JAGSPN010000007.1"/>
</dbReference>
<keyword evidence="1" id="KW-1133">Transmembrane helix</keyword>
<keyword evidence="1" id="KW-0472">Membrane</keyword>
<dbReference type="AlphaFoldDB" id="A0A941I7J7"/>
<accession>A0A941I7J7</accession>
<keyword evidence="1" id="KW-0812">Transmembrane</keyword>
<protein>
    <submittedName>
        <fullName evidence="2">Uncharacterized protein</fullName>
    </submittedName>
</protein>
<evidence type="ECO:0000313" key="2">
    <source>
        <dbReference type="EMBL" id="MBR7782740.1"/>
    </source>
</evidence>
<sequence length="72" mass="7915">MKRITASLALQRWLFFVFVLFLFCFCFALSFVFTLPALPRFCVSGTGGYGLAGAACPSIELACRPLKMPENG</sequence>